<dbReference type="Proteomes" id="UP000800036">
    <property type="component" value="Unassembled WGS sequence"/>
</dbReference>
<name>A0A6A5VGK1_9PLEO</name>
<organism evidence="1 2">
    <name type="scientific">Bimuria novae-zelandiae CBS 107.79</name>
    <dbReference type="NCBI Taxonomy" id="1447943"/>
    <lineage>
        <taxon>Eukaryota</taxon>
        <taxon>Fungi</taxon>
        <taxon>Dikarya</taxon>
        <taxon>Ascomycota</taxon>
        <taxon>Pezizomycotina</taxon>
        <taxon>Dothideomycetes</taxon>
        <taxon>Pleosporomycetidae</taxon>
        <taxon>Pleosporales</taxon>
        <taxon>Massarineae</taxon>
        <taxon>Didymosphaeriaceae</taxon>
        <taxon>Bimuria</taxon>
    </lineage>
</organism>
<keyword evidence="2" id="KW-1185">Reference proteome</keyword>
<evidence type="ECO:0000313" key="2">
    <source>
        <dbReference type="Proteomes" id="UP000800036"/>
    </source>
</evidence>
<proteinExistence type="predicted"/>
<dbReference type="EMBL" id="ML976667">
    <property type="protein sequence ID" value="KAF1976175.1"/>
    <property type="molecule type" value="Genomic_DNA"/>
</dbReference>
<reference evidence="1" key="1">
    <citation type="journal article" date="2020" name="Stud. Mycol.">
        <title>101 Dothideomycetes genomes: a test case for predicting lifestyles and emergence of pathogens.</title>
        <authorList>
            <person name="Haridas S."/>
            <person name="Albert R."/>
            <person name="Binder M."/>
            <person name="Bloem J."/>
            <person name="Labutti K."/>
            <person name="Salamov A."/>
            <person name="Andreopoulos B."/>
            <person name="Baker S."/>
            <person name="Barry K."/>
            <person name="Bills G."/>
            <person name="Bluhm B."/>
            <person name="Cannon C."/>
            <person name="Castanera R."/>
            <person name="Culley D."/>
            <person name="Daum C."/>
            <person name="Ezra D."/>
            <person name="Gonzalez J."/>
            <person name="Henrissat B."/>
            <person name="Kuo A."/>
            <person name="Liang C."/>
            <person name="Lipzen A."/>
            <person name="Lutzoni F."/>
            <person name="Magnuson J."/>
            <person name="Mondo S."/>
            <person name="Nolan M."/>
            <person name="Ohm R."/>
            <person name="Pangilinan J."/>
            <person name="Park H.-J."/>
            <person name="Ramirez L."/>
            <person name="Alfaro M."/>
            <person name="Sun H."/>
            <person name="Tritt A."/>
            <person name="Yoshinaga Y."/>
            <person name="Zwiers L.-H."/>
            <person name="Turgeon B."/>
            <person name="Goodwin S."/>
            <person name="Spatafora J."/>
            <person name="Crous P."/>
            <person name="Grigoriev I."/>
        </authorList>
    </citation>
    <scope>NUCLEOTIDE SEQUENCE</scope>
    <source>
        <strain evidence="1">CBS 107.79</strain>
    </source>
</reference>
<gene>
    <name evidence="1" type="ORF">BU23DRAFT_565877</name>
</gene>
<evidence type="ECO:0000313" key="1">
    <source>
        <dbReference type="EMBL" id="KAF1976175.1"/>
    </source>
</evidence>
<dbReference type="AlphaFoldDB" id="A0A6A5VGK1"/>
<accession>A0A6A5VGK1</accession>
<protein>
    <submittedName>
        <fullName evidence="1">Uncharacterized protein</fullName>
    </submittedName>
</protein>
<sequence length="159" mass="17391">MGALSPHGTRVSARAGTCSSNLMVSRRTTKRLQQASEALAVRRKEVCSALELLLRASQTCRSLADVRGAFCPRRGSWRHVSERDGLGALPNTEPHVCSCPEGVGVRRDRRVRLREDRPARIDPCSGGVREMRVPNHFHPLAEHGLLAGWNVSASSSNTT</sequence>